<organism evidence="4 5">
    <name type="scientific">Seminavis robusta</name>
    <dbReference type="NCBI Taxonomy" id="568900"/>
    <lineage>
        <taxon>Eukaryota</taxon>
        <taxon>Sar</taxon>
        <taxon>Stramenopiles</taxon>
        <taxon>Ochrophyta</taxon>
        <taxon>Bacillariophyta</taxon>
        <taxon>Bacillariophyceae</taxon>
        <taxon>Bacillariophycidae</taxon>
        <taxon>Naviculales</taxon>
        <taxon>Naviculaceae</taxon>
        <taxon>Seminavis</taxon>
    </lineage>
</organism>
<dbReference type="EMBL" id="CAICTM010001137">
    <property type="protein sequence ID" value="CAB9520833.1"/>
    <property type="molecule type" value="Genomic_DNA"/>
</dbReference>
<evidence type="ECO:0000313" key="4">
    <source>
        <dbReference type="EMBL" id="CAB9520833.1"/>
    </source>
</evidence>
<evidence type="ECO:0000313" key="5">
    <source>
        <dbReference type="Proteomes" id="UP001153069"/>
    </source>
</evidence>
<proteinExistence type="predicted"/>
<dbReference type="AlphaFoldDB" id="A0A9N8EHG2"/>
<keyword evidence="2" id="KW-0472">Membrane</keyword>
<feature type="signal peptide" evidence="3">
    <location>
        <begin position="1"/>
        <end position="20"/>
    </location>
</feature>
<dbReference type="Proteomes" id="UP001153069">
    <property type="component" value="Unassembled WGS sequence"/>
</dbReference>
<gene>
    <name evidence="4" type="ORF">SEMRO_1139_G245440.1</name>
</gene>
<evidence type="ECO:0000256" key="1">
    <source>
        <dbReference type="SAM" id="MobiDB-lite"/>
    </source>
</evidence>
<evidence type="ECO:0000256" key="3">
    <source>
        <dbReference type="SAM" id="SignalP"/>
    </source>
</evidence>
<feature type="compositionally biased region" description="Basic and acidic residues" evidence="1">
    <location>
        <begin position="340"/>
        <end position="351"/>
    </location>
</feature>
<reference evidence="4" key="1">
    <citation type="submission" date="2020-06" db="EMBL/GenBank/DDBJ databases">
        <authorList>
            <consortium name="Plant Systems Biology data submission"/>
        </authorList>
    </citation>
    <scope>NUCLEOTIDE SEQUENCE</scope>
    <source>
        <strain evidence="4">D6</strain>
    </source>
</reference>
<evidence type="ECO:0000256" key="2">
    <source>
        <dbReference type="SAM" id="Phobius"/>
    </source>
</evidence>
<feature type="chain" id="PRO_5040389258" evidence="3">
    <location>
        <begin position="21"/>
        <end position="351"/>
    </location>
</feature>
<keyword evidence="2" id="KW-1133">Transmembrane helix</keyword>
<accession>A0A9N8EHG2</accession>
<keyword evidence="3" id="KW-0732">Signal</keyword>
<keyword evidence="5" id="KW-1185">Reference proteome</keyword>
<feature type="region of interest" description="Disordered" evidence="1">
    <location>
        <begin position="328"/>
        <end position="351"/>
    </location>
</feature>
<protein>
    <submittedName>
        <fullName evidence="4">Uncharacterized protein</fullName>
    </submittedName>
</protein>
<feature type="transmembrane region" description="Helical" evidence="2">
    <location>
        <begin position="250"/>
        <end position="272"/>
    </location>
</feature>
<sequence length="351" mass="39446">MRRSHLCLLLLVAAPAVCLAKSSSSASQKNNGMMAVEPYLGEWCAKQFRPQLANFSGFDMARLLTHHVKIEPFLGEWCFDQFPQYLAILDRSRSFSDLQSSHIPIEQFLRHWSQRSLANLQQQQLDTTQQDDDGIPTVATPSQDAAILVDIEPYLGEWCVWQYPHHLKRIEHTVFQDVAETHIKLEPILARWCFAQFPQQLDGLNNPHVIGEIFQHHESVENQLLQWSLTNINNMATTTTTESSSSANNAAVVVLSLALAGCFAALVAVLFLQQQGATSLLPWNNQNEKTTTTRSYNRRATTQWIDGGEARRCEDPSENEVDSSIVLVQEGPETAPESSSHNDERIVPPIS</sequence>
<name>A0A9N8EHG2_9STRA</name>
<comment type="caution">
    <text evidence="4">The sequence shown here is derived from an EMBL/GenBank/DDBJ whole genome shotgun (WGS) entry which is preliminary data.</text>
</comment>
<keyword evidence="2" id="KW-0812">Transmembrane</keyword>